<dbReference type="EMBL" id="CP066558">
    <property type="protein sequence ID" value="QQF81742.1"/>
    <property type="molecule type" value="Genomic_DNA"/>
</dbReference>
<dbReference type="SUPFAM" id="SSF53067">
    <property type="entry name" value="Actin-like ATPase domain"/>
    <property type="match status" value="1"/>
</dbReference>
<protein>
    <submittedName>
        <fullName evidence="1">Competence protein ComA</fullName>
    </submittedName>
</protein>
<keyword evidence="2" id="KW-1185">Reference proteome</keyword>
<dbReference type="AlphaFoldDB" id="A0A9Q7E7G6"/>
<evidence type="ECO:0000313" key="1">
    <source>
        <dbReference type="EMBL" id="QQF81742.1"/>
    </source>
</evidence>
<reference evidence="1 2" key="1">
    <citation type="submission" date="2020-12" db="EMBL/GenBank/DDBJ databases">
        <title>ASc-MMNZ-VFA-070.</title>
        <authorList>
            <person name="Schryvers A."/>
            <person name="Mostafa Nazari M."/>
            <person name="Farshchi Andisi V."/>
            <person name="Timsit E."/>
            <person name="Walter Morck D."/>
        </authorList>
    </citation>
    <scope>NUCLEOTIDE SEQUENCE [LARGE SCALE GENOMIC DNA]</scope>
    <source>
        <strain evidence="1 2">ASc-MMNZ-VFA-070</strain>
    </source>
</reference>
<dbReference type="RefSeq" id="WP_012340257.1">
    <property type="nucleotide sequence ID" value="NZ_CP018802.1"/>
</dbReference>
<sequence>MRPNKKTANILQIGIHRQDEQWQFLWFDEQKQPHFLTKNDNPPLKLSDLTPQFAKNICTWIACLPNQHVWVKTIILTQKLNEQECQQQCNLIIENELPTDFDDIWYDYQYKELTQGAKLAIYVVRKQTAQNYVHRFFPIKINTLDCLSNSLLRAFHYFHPQKEKMETLYLYQDRNGCIAIQEIGQQTIVLQKNDKNITALYQEFCQRFNCQPQHVWCYCEKNEQQNITHKWNIINTELPFIALGNALWGRHELYQITELKE</sequence>
<proteinExistence type="predicted"/>
<dbReference type="Proteomes" id="UP000595373">
    <property type="component" value="Chromosome"/>
</dbReference>
<evidence type="ECO:0000313" key="2">
    <source>
        <dbReference type="Proteomes" id="UP000595373"/>
    </source>
</evidence>
<organism evidence="1 2">
    <name type="scientific">Histophilus somni</name>
    <name type="common">Haemophilus somnus</name>
    <dbReference type="NCBI Taxonomy" id="731"/>
    <lineage>
        <taxon>Bacteria</taxon>
        <taxon>Pseudomonadati</taxon>
        <taxon>Pseudomonadota</taxon>
        <taxon>Gammaproteobacteria</taxon>
        <taxon>Pasteurellales</taxon>
        <taxon>Pasteurellaceae</taxon>
        <taxon>Histophilus</taxon>
    </lineage>
</organism>
<name>A0A9Q7E7G6_HISSO</name>
<gene>
    <name evidence="1" type="ORF">JFL49_06545</name>
</gene>
<dbReference type="GeneID" id="31487370"/>
<dbReference type="OrthoDB" id="5686413at2"/>
<accession>A0A9Q7E7G6</accession>
<dbReference type="InterPro" id="IPR043129">
    <property type="entry name" value="ATPase_NBD"/>
</dbReference>